<feature type="region of interest" description="Disordered" evidence="1">
    <location>
        <begin position="680"/>
        <end position="753"/>
    </location>
</feature>
<dbReference type="InterPro" id="IPR015125">
    <property type="entry name" value="53-BP1_Tudor"/>
</dbReference>
<feature type="compositionally biased region" description="Low complexity" evidence="1">
    <location>
        <begin position="537"/>
        <end position="563"/>
    </location>
</feature>
<feature type="compositionally biased region" description="Polar residues" evidence="1">
    <location>
        <begin position="361"/>
        <end position="372"/>
    </location>
</feature>
<dbReference type="Gene3D" id="2.30.30.140">
    <property type="match status" value="1"/>
</dbReference>
<dbReference type="SUPFAM" id="SSF63748">
    <property type="entry name" value="Tudor/PWWP/MBT"/>
    <property type="match status" value="1"/>
</dbReference>
<evidence type="ECO:0000313" key="3">
    <source>
        <dbReference type="EMBL" id="VDM33434.1"/>
    </source>
</evidence>
<feature type="compositionally biased region" description="Basic residues" evidence="1">
    <location>
        <begin position="626"/>
        <end position="640"/>
    </location>
</feature>
<evidence type="ECO:0000256" key="1">
    <source>
        <dbReference type="SAM" id="MobiDB-lite"/>
    </source>
</evidence>
<dbReference type="InterPro" id="IPR047250">
    <property type="entry name" value="BRCT_p53bp1-like_rpt2"/>
</dbReference>
<sequence>MGDAFSESDSSENIVPSSNFEPLSHASRILPKARKNLIPMDELSNIIIGVGNKSVQPPIDCQNSASMSYRSLLSDKESGILGNINQNRARQLDKILSPALGGRASVPVAPLKHVQLSSASCLTPKVNMHPNFSSSDSLIFTSAGATTTNTTSSRTTRSGSDLFRSDSSGFSKPLVPLGKRRSTVSTSTATDDQEASPAFSYTLSLSVLRHLSKVEKTDLVEFKIPDFTKTVTWQSRVRRMDEDAAAAVSEAAKVLADSLGDWLRELFTSGSEDSQSDYKHTPATVIARRQGILDARVSSSSSEYFFPRKTNSPMKTLEKSIQGSLEDMVLVIFLVPPKDEVDSKSLEPNSGPNGTIFDPESQVTSQSVISSDVTRRKRTTRSSALSSSDETYILLFYQIDRPCLSEYTFVLGMLVYARWYRKFFFAGRVIGNSTETRYRVLFDDNSKINVSGKNIILADLLPIGTDVYADISGRNEYEVGYLVSGHVVGTTPPSYIVKRIEDNEVFQLERKKVAILVESMKRLLSTGQVLAIDSRSDVSTTTSDAPSFISPTSSSSPSKCASPRGISSKAVTSGVSAGGSVRRKRGFTEMGRTEERAVPAKRSMRRKTAPQQQSDSSIGGSSPASHRLKLSKQQRTRSRAKGSAQRQEFKRKHSGLSHRDSQIWIVGRRVVARASRASLHFSSASHNRSRSRRALQTKSSGKRRQFSPPPESPIIPSSPTLTNEALNEQQKTSASTVPVSSRPSTESASLPKERCMHPVVSEEFRRTCRLYHIPLPHPDLFSQWYIVRTTGVNSTDLRRTHITFDNPHAKTQFSACENASFLRLLISAGGGQNMELLEADCVSSTGRLVETEGNVVSRTKHPRIALVALSAKRTVKFLQGLATLGRVPLVHPVWLLDACFLAAGREPLVATPEVASKIIALGTEPTDIPFELLRLSPRTLYELPRGIDTSTNQMVPPDSVPAWFIEPVIAFRPKTLTLLGGYTSSRIIAVVTDDSRGFGEGWLSILRHAMYTESGPPAADEAPIVIALAESVDRLNSMRSIRNTSNRDSNIVLVDQGRIPEAKVLQIESMGFTVINQEFLIQCLVHGRMLDLKYGTAWKR</sequence>
<protein>
    <submittedName>
        <fullName evidence="5">53-BP1_Tudor domain-containing protein</fullName>
    </submittedName>
</protein>
<gene>
    <name evidence="3" type="ORF">TTAC_LOCUS8787</name>
</gene>
<evidence type="ECO:0000313" key="5">
    <source>
        <dbReference type="WBParaSite" id="TTAC_0000880201-mRNA-1"/>
    </source>
</evidence>
<dbReference type="WBParaSite" id="TTAC_0000880201-mRNA-1">
    <property type="protein sequence ID" value="TTAC_0000880201-mRNA-1"/>
    <property type="gene ID" value="TTAC_0000880201"/>
</dbReference>
<feature type="compositionally biased region" description="Low complexity" evidence="1">
    <location>
        <begin position="145"/>
        <end position="160"/>
    </location>
</feature>
<organism evidence="5">
    <name type="scientific">Hydatigena taeniaeformis</name>
    <name type="common">Feline tapeworm</name>
    <name type="synonym">Taenia taeniaeformis</name>
    <dbReference type="NCBI Taxonomy" id="6205"/>
    <lineage>
        <taxon>Eukaryota</taxon>
        <taxon>Metazoa</taxon>
        <taxon>Spiralia</taxon>
        <taxon>Lophotrochozoa</taxon>
        <taxon>Platyhelminthes</taxon>
        <taxon>Cestoda</taxon>
        <taxon>Eucestoda</taxon>
        <taxon>Cyclophyllidea</taxon>
        <taxon>Taeniidae</taxon>
        <taxon>Hydatigera</taxon>
    </lineage>
</organism>
<dbReference type="EMBL" id="UYWX01020588">
    <property type="protein sequence ID" value="VDM33434.1"/>
    <property type="molecule type" value="Genomic_DNA"/>
</dbReference>
<dbReference type="AlphaFoldDB" id="A0A0R3X5P5"/>
<feature type="compositionally biased region" description="Low complexity" evidence="1">
    <location>
        <begin position="610"/>
        <end position="625"/>
    </location>
</feature>
<accession>A0A0R3X5P5</accession>
<dbReference type="STRING" id="6205.A0A0R3X5P5"/>
<feature type="region of interest" description="Disordered" evidence="1">
    <location>
        <begin position="535"/>
        <end position="660"/>
    </location>
</feature>
<dbReference type="CDD" id="cd20383">
    <property type="entry name" value="Tudor_53BP1"/>
    <property type="match status" value="1"/>
</dbReference>
<feature type="compositionally biased region" description="Polar residues" evidence="1">
    <location>
        <begin position="720"/>
        <end position="748"/>
    </location>
</feature>
<feature type="domain" description="Tumour suppressor p53-binding protein-1 Tudor" evidence="2">
    <location>
        <begin position="411"/>
        <end position="518"/>
    </location>
</feature>
<evidence type="ECO:0000313" key="4">
    <source>
        <dbReference type="Proteomes" id="UP000274429"/>
    </source>
</evidence>
<dbReference type="SUPFAM" id="SSF52113">
    <property type="entry name" value="BRCT domain"/>
    <property type="match status" value="1"/>
</dbReference>
<dbReference type="CDD" id="cd17724">
    <property type="entry name" value="BRCT_p53bp1_rpt2"/>
    <property type="match status" value="1"/>
</dbReference>
<proteinExistence type="predicted"/>
<feature type="compositionally biased region" description="Basic residues" evidence="1">
    <location>
        <begin position="687"/>
        <end position="705"/>
    </location>
</feature>
<feature type="region of interest" description="Disordered" evidence="1">
    <location>
        <begin position="145"/>
        <end position="167"/>
    </location>
</feature>
<reference evidence="3 4" key="2">
    <citation type="submission" date="2018-11" db="EMBL/GenBank/DDBJ databases">
        <authorList>
            <consortium name="Pathogen Informatics"/>
        </authorList>
    </citation>
    <scope>NUCLEOTIDE SEQUENCE [LARGE SCALE GENOMIC DNA]</scope>
</reference>
<reference evidence="5" key="1">
    <citation type="submission" date="2017-02" db="UniProtKB">
        <authorList>
            <consortium name="WormBaseParasite"/>
        </authorList>
    </citation>
    <scope>IDENTIFICATION</scope>
</reference>
<keyword evidence="4" id="KW-1185">Reference proteome</keyword>
<name>A0A0R3X5P5_HYDTA</name>
<dbReference type="InterPro" id="IPR036420">
    <property type="entry name" value="BRCT_dom_sf"/>
</dbReference>
<dbReference type="Proteomes" id="UP000274429">
    <property type="component" value="Unassembled WGS sequence"/>
</dbReference>
<feature type="region of interest" description="Disordered" evidence="1">
    <location>
        <begin position="341"/>
        <end position="381"/>
    </location>
</feature>
<evidence type="ECO:0000259" key="2">
    <source>
        <dbReference type="Pfam" id="PF09038"/>
    </source>
</evidence>
<dbReference type="Pfam" id="PF09038">
    <property type="entry name" value="53-BP1_Tudor"/>
    <property type="match status" value="1"/>
</dbReference>
<dbReference type="OrthoDB" id="6276287at2759"/>